<reference evidence="2 3" key="1">
    <citation type="submission" date="2014-03" db="EMBL/GenBank/DDBJ databases">
        <title>Genomics of Bifidobacteria.</title>
        <authorList>
            <person name="Ventura M."/>
            <person name="Milani C."/>
            <person name="Lugli G.A."/>
        </authorList>
    </citation>
    <scope>NUCLEOTIDE SEQUENCE [LARGE SCALE GENOMIC DNA]</scope>
    <source>
        <strain evidence="2 3">LMG 11597</strain>
    </source>
</reference>
<evidence type="ECO:0000313" key="3">
    <source>
        <dbReference type="Proteomes" id="UP000029055"/>
    </source>
</evidence>
<dbReference type="Gene3D" id="1.10.1760.20">
    <property type="match status" value="1"/>
</dbReference>
<organism evidence="2 3">
    <name type="scientific">Bifidobacterium subtile</name>
    <dbReference type="NCBI Taxonomy" id="77635"/>
    <lineage>
        <taxon>Bacteria</taxon>
        <taxon>Bacillati</taxon>
        <taxon>Actinomycetota</taxon>
        <taxon>Actinomycetes</taxon>
        <taxon>Bifidobacteriales</taxon>
        <taxon>Bifidobacteriaceae</taxon>
        <taxon>Bifidobacterium</taxon>
    </lineage>
</organism>
<evidence type="ECO:0008006" key="4">
    <source>
        <dbReference type="Google" id="ProtNLM"/>
    </source>
</evidence>
<feature type="transmembrane region" description="Helical" evidence="1">
    <location>
        <begin position="6"/>
        <end position="27"/>
    </location>
</feature>
<keyword evidence="3" id="KW-1185">Reference proteome</keyword>
<feature type="transmembrane region" description="Helical" evidence="1">
    <location>
        <begin position="39"/>
        <end position="59"/>
    </location>
</feature>
<protein>
    <recommendedName>
        <fullName evidence="4">ECF-type riboflavin transporter, S component</fullName>
    </recommendedName>
</protein>
<dbReference type="STRING" id="77635.BISU_1237"/>
<keyword evidence="1" id="KW-1133">Transmembrane helix</keyword>
<dbReference type="Pfam" id="PF07155">
    <property type="entry name" value="ECF-ribofla_trS"/>
    <property type="match status" value="1"/>
</dbReference>
<dbReference type="AlphaFoldDB" id="A0A087E8U8"/>
<proteinExistence type="predicted"/>
<dbReference type="OrthoDB" id="411368at2"/>
<gene>
    <name evidence="2" type="ORF">BISU_1237</name>
</gene>
<sequence>MAKKRILTASTIPLVAVMTAITTVLTFAVRIPSAPTRGYFNLSDAMIYFSSLAFGPWIGGVIGGLGPALSDLISGYPQWAAFTFVIDGGQAVIMGLIVKKFKPSYLAIGSVVSAVWKVLGYVVAGSFLSGWGPALTEVPGNCVQAVFGLVVGLALFTAIRKAYPPLVRIGNLGYEVSVPEDSKQ</sequence>
<dbReference type="InterPro" id="IPR009825">
    <property type="entry name" value="ECF_substrate-spec-like"/>
</dbReference>
<keyword evidence="1" id="KW-0472">Membrane</keyword>
<accession>A0A087E8U8</accession>
<dbReference type="PANTHER" id="PTHR37815:SF3">
    <property type="entry name" value="UPF0397 PROTEIN SPR0429"/>
    <property type="match status" value="1"/>
</dbReference>
<feature type="transmembrane region" description="Helical" evidence="1">
    <location>
        <begin position="105"/>
        <end position="132"/>
    </location>
</feature>
<feature type="transmembrane region" description="Helical" evidence="1">
    <location>
        <begin position="138"/>
        <end position="159"/>
    </location>
</feature>
<dbReference type="RefSeq" id="WP_033502848.1">
    <property type="nucleotide sequence ID" value="NZ_CP062939.1"/>
</dbReference>
<dbReference type="PANTHER" id="PTHR37815">
    <property type="entry name" value="UPF0397 PROTEIN BC_2624-RELATED"/>
    <property type="match status" value="1"/>
</dbReference>
<dbReference type="GO" id="GO:0016020">
    <property type="term" value="C:membrane"/>
    <property type="evidence" value="ECO:0007669"/>
    <property type="project" value="InterPro"/>
</dbReference>
<comment type="caution">
    <text evidence="2">The sequence shown here is derived from an EMBL/GenBank/DDBJ whole genome shotgun (WGS) entry which is preliminary data.</text>
</comment>
<evidence type="ECO:0000313" key="2">
    <source>
        <dbReference type="EMBL" id="KFJ04199.1"/>
    </source>
</evidence>
<dbReference type="EMBL" id="JGZR01000005">
    <property type="protein sequence ID" value="KFJ04199.1"/>
    <property type="molecule type" value="Genomic_DNA"/>
</dbReference>
<evidence type="ECO:0000256" key="1">
    <source>
        <dbReference type="SAM" id="Phobius"/>
    </source>
</evidence>
<dbReference type="Proteomes" id="UP000029055">
    <property type="component" value="Unassembled WGS sequence"/>
</dbReference>
<dbReference type="eggNOG" id="COG4720">
    <property type="taxonomic scope" value="Bacteria"/>
</dbReference>
<feature type="transmembrane region" description="Helical" evidence="1">
    <location>
        <begin position="79"/>
        <end position="98"/>
    </location>
</feature>
<keyword evidence="1" id="KW-0812">Transmembrane</keyword>
<name>A0A087E8U8_9BIFI</name>